<dbReference type="InterPro" id="IPR012467">
    <property type="entry name" value="DUF1684"/>
</dbReference>
<evidence type="ECO:0000313" key="1">
    <source>
        <dbReference type="EMBL" id="SIS87612.1"/>
    </source>
</evidence>
<dbReference type="PANTHER" id="PTHR41913:SF1">
    <property type="entry name" value="DUF1684 DOMAIN-CONTAINING PROTEIN"/>
    <property type="match status" value="1"/>
</dbReference>
<protein>
    <recommendedName>
        <fullName evidence="3">DUF1684 domain-containing protein</fullName>
    </recommendedName>
</protein>
<dbReference type="PANTHER" id="PTHR41913">
    <property type="entry name" value="DUF1684 DOMAIN-CONTAINING PROTEIN"/>
    <property type="match status" value="1"/>
</dbReference>
<dbReference type="Proteomes" id="UP000186246">
    <property type="component" value="Unassembled WGS sequence"/>
</dbReference>
<dbReference type="EMBL" id="FTOJ01000005">
    <property type="protein sequence ID" value="SIS87612.1"/>
    <property type="molecule type" value="Genomic_DNA"/>
</dbReference>
<dbReference type="OrthoDB" id="5493262at2"/>
<dbReference type="AlphaFoldDB" id="A0A1N7MNK1"/>
<dbReference type="Pfam" id="PF07920">
    <property type="entry name" value="DUF1684"/>
    <property type="match status" value="1"/>
</dbReference>
<evidence type="ECO:0000313" key="2">
    <source>
        <dbReference type="Proteomes" id="UP000186246"/>
    </source>
</evidence>
<gene>
    <name evidence="1" type="ORF">SAMN05421796_10579</name>
</gene>
<sequence length="230" mass="26865">MRKAIVFLIASFFIPFAGFSQENKSEKIEVRTINPIICKYPSPAKNKKIVDDIEKFQSNLNKEYLDPKETPLRGDNFKNFKKHPFFSINLKYRVTAQFVKNENPKPFDLPTSSGKSKQYQEYGKAYFNLEGKDFILNIYQSLDLMKLEEYKNYLFLPFGDLTNNKETYGGGKYIDLTILKGNTIIIDFNQSYHPYCAYNAYDYNCPIVPAENKISLEIRVGVMYDDVYHH</sequence>
<reference evidence="2" key="1">
    <citation type="submission" date="2017-01" db="EMBL/GenBank/DDBJ databases">
        <authorList>
            <person name="Varghese N."/>
            <person name="Submissions S."/>
        </authorList>
    </citation>
    <scope>NUCLEOTIDE SEQUENCE [LARGE SCALE GENOMIC DNA]</scope>
    <source>
        <strain evidence="2">DSM 21068</strain>
    </source>
</reference>
<organism evidence="1 2">
    <name type="scientific">Chryseobacterium piscicola</name>
    <dbReference type="NCBI Taxonomy" id="551459"/>
    <lineage>
        <taxon>Bacteria</taxon>
        <taxon>Pseudomonadati</taxon>
        <taxon>Bacteroidota</taxon>
        <taxon>Flavobacteriia</taxon>
        <taxon>Flavobacteriales</taxon>
        <taxon>Weeksellaceae</taxon>
        <taxon>Chryseobacterium group</taxon>
        <taxon>Chryseobacterium</taxon>
    </lineage>
</organism>
<dbReference type="RefSeq" id="WP_084566635.1">
    <property type="nucleotide sequence ID" value="NZ_FTOJ01000005.1"/>
</dbReference>
<evidence type="ECO:0008006" key="3">
    <source>
        <dbReference type="Google" id="ProtNLM"/>
    </source>
</evidence>
<name>A0A1N7MNK1_9FLAO</name>
<proteinExistence type="predicted"/>
<dbReference type="STRING" id="551459.SAMN05421796_10579"/>
<accession>A0A1N7MNK1</accession>